<dbReference type="InterPro" id="IPR000433">
    <property type="entry name" value="Znf_ZZ"/>
</dbReference>
<evidence type="ECO:0000313" key="10">
    <source>
        <dbReference type="WBParaSite" id="HCON_00160670-00001"/>
    </source>
</evidence>
<evidence type="ECO:0000256" key="3">
    <source>
        <dbReference type="ARBA" id="ARBA00022833"/>
    </source>
</evidence>
<keyword evidence="2 4" id="KW-0863">Zinc-finger</keyword>
<dbReference type="PANTHER" id="PTHR15090">
    <property type="entry name" value="SEQUESTOSOME 1-RELATED"/>
    <property type="match status" value="1"/>
</dbReference>
<feature type="region of interest" description="Disordered" evidence="5">
    <location>
        <begin position="411"/>
        <end position="508"/>
    </location>
</feature>
<protein>
    <submittedName>
        <fullName evidence="10">Sequestosome-1</fullName>
    </submittedName>
</protein>
<dbReference type="PROSITE" id="PS01357">
    <property type="entry name" value="ZF_ZZ_1"/>
    <property type="match status" value="1"/>
</dbReference>
<name>A0A7I5EDA9_HAECO</name>
<evidence type="ECO:0000256" key="2">
    <source>
        <dbReference type="ARBA" id="ARBA00022771"/>
    </source>
</evidence>
<dbReference type="GO" id="GO:0000423">
    <property type="term" value="P:mitophagy"/>
    <property type="evidence" value="ECO:0007669"/>
    <property type="project" value="TreeGrafter"/>
</dbReference>
<feature type="compositionally biased region" description="Polar residues" evidence="5">
    <location>
        <begin position="478"/>
        <end position="506"/>
    </location>
</feature>
<dbReference type="InterPro" id="IPR015940">
    <property type="entry name" value="UBA"/>
</dbReference>
<feature type="region of interest" description="Disordered" evidence="5">
    <location>
        <begin position="357"/>
        <end position="377"/>
    </location>
</feature>
<dbReference type="GO" id="GO:0035973">
    <property type="term" value="P:aggrephagy"/>
    <property type="evidence" value="ECO:0007669"/>
    <property type="project" value="TreeGrafter"/>
</dbReference>
<dbReference type="OMA" id="HGMIRIV"/>
<dbReference type="InterPro" id="IPR009060">
    <property type="entry name" value="UBA-like_sf"/>
</dbReference>
<dbReference type="InterPro" id="IPR000270">
    <property type="entry name" value="PB1_dom"/>
</dbReference>
<dbReference type="Gene3D" id="3.30.60.90">
    <property type="match status" value="1"/>
</dbReference>
<evidence type="ECO:0000256" key="1">
    <source>
        <dbReference type="ARBA" id="ARBA00022723"/>
    </source>
</evidence>
<dbReference type="WBParaSite" id="HCON_00160670-00001">
    <property type="protein sequence ID" value="HCON_00160670-00001"/>
    <property type="gene ID" value="HCON_00160670"/>
</dbReference>
<feature type="domain" description="PB1" evidence="8">
    <location>
        <begin position="3"/>
        <end position="84"/>
    </location>
</feature>
<feature type="region of interest" description="Disordered" evidence="5">
    <location>
        <begin position="88"/>
        <end position="112"/>
    </location>
</feature>
<dbReference type="CDD" id="cd05992">
    <property type="entry name" value="PB1"/>
    <property type="match status" value="1"/>
</dbReference>
<dbReference type="GO" id="GO:0016235">
    <property type="term" value="C:aggresome"/>
    <property type="evidence" value="ECO:0007669"/>
    <property type="project" value="TreeGrafter"/>
</dbReference>
<reference evidence="10" key="1">
    <citation type="submission" date="2020-12" db="UniProtKB">
        <authorList>
            <consortium name="WormBaseParasite"/>
        </authorList>
    </citation>
    <scope>IDENTIFICATION</scope>
    <source>
        <strain evidence="10">MHco3</strain>
    </source>
</reference>
<dbReference type="AlphaFoldDB" id="A0A7I5EDA9"/>
<sequence>MEVISVKLSTGDVHRRFKIRGSDMNELFNDLTENLTQISQVGGEFDVAWQDEDGDNIVITRPVELGEAIEARKDATLRLHSVDKKVVKVESKPDSNTPQQTTEQNTAPSGASNEVVHKDVLCDVCDAVIIGTRFRCLLCLDYDLCQNCEKTGVHAHHGMIRIVDPLRTFVPWGARLKYMPLGRHGRHRHGPGIGAVFPDANTRQRVHLAKEHITEQVARSMQYLQDMGQAVTAALANFGIDASYEVRGDDKKEPAADDKSKAASEEQSHPSDEQPKPENVETVSNETLPSAPIALPVAPKFDNLEKAETEYCQAAEEAKEVNDIKEDKHEQVGNGQHQPAKAPCEKFRQLEEAEMEYSKAVKASEEAKESSEGNETNLPNEAIECRCFVSRVGRWKCPACCKKERSLKRPGHKQSYSKAVSEAMANSRKESSPAKLQDSDKSSSDSSDDDFETLSHESFQECSGKVSSDTKVRKSSLKTDTGNRGETSNAGQETSILYPTLSSAPNADTDENDGVEDQGIAFRLIEMGFSAEEVFRVVRMHGNNFEKCIEEILMK</sequence>
<keyword evidence="9" id="KW-1185">Reference proteome</keyword>
<feature type="compositionally biased region" description="Basic and acidic residues" evidence="5">
    <location>
        <begin position="357"/>
        <end position="371"/>
    </location>
</feature>
<dbReference type="PROSITE" id="PS50030">
    <property type="entry name" value="UBA"/>
    <property type="match status" value="1"/>
</dbReference>
<dbReference type="CDD" id="cd02340">
    <property type="entry name" value="ZZ_NBR1_like"/>
    <property type="match status" value="1"/>
</dbReference>
<dbReference type="GO" id="GO:0008270">
    <property type="term" value="F:zinc ion binding"/>
    <property type="evidence" value="ECO:0007669"/>
    <property type="project" value="UniProtKB-KW"/>
</dbReference>
<dbReference type="OrthoDB" id="5806338at2759"/>
<dbReference type="Pfam" id="PF00564">
    <property type="entry name" value="PB1"/>
    <property type="match status" value="1"/>
</dbReference>
<evidence type="ECO:0000256" key="5">
    <source>
        <dbReference type="SAM" id="MobiDB-lite"/>
    </source>
</evidence>
<feature type="compositionally biased region" description="Basic and acidic residues" evidence="5">
    <location>
        <begin position="427"/>
        <end position="443"/>
    </location>
</feature>
<feature type="region of interest" description="Disordered" evidence="5">
    <location>
        <begin position="247"/>
        <end position="296"/>
    </location>
</feature>
<dbReference type="SMART" id="SM00291">
    <property type="entry name" value="ZnF_ZZ"/>
    <property type="match status" value="1"/>
</dbReference>
<dbReference type="GO" id="GO:0005080">
    <property type="term" value="F:protein kinase C binding"/>
    <property type="evidence" value="ECO:0007669"/>
    <property type="project" value="TreeGrafter"/>
</dbReference>
<feature type="domain" description="ZZ-type" evidence="7">
    <location>
        <begin position="117"/>
        <end position="167"/>
    </location>
</feature>
<dbReference type="Proteomes" id="UP000025227">
    <property type="component" value="Unplaced"/>
</dbReference>
<proteinExistence type="predicted"/>
<dbReference type="InterPro" id="IPR052260">
    <property type="entry name" value="Autophagy_Rcpt_SigReg"/>
</dbReference>
<evidence type="ECO:0000259" key="7">
    <source>
        <dbReference type="PROSITE" id="PS50135"/>
    </source>
</evidence>
<dbReference type="Gene3D" id="3.10.20.90">
    <property type="entry name" value="Phosphatidylinositol 3-kinase Catalytic Subunit, Chain A, domain 1"/>
    <property type="match status" value="1"/>
</dbReference>
<accession>A0A7I5EDA9</accession>
<dbReference type="InterPro" id="IPR043145">
    <property type="entry name" value="Znf_ZZ_sf"/>
</dbReference>
<keyword evidence="3" id="KW-0862">Zinc</keyword>
<feature type="compositionally biased region" description="Polar residues" evidence="5">
    <location>
        <begin position="460"/>
        <end position="469"/>
    </location>
</feature>
<feature type="compositionally biased region" description="Basic and acidic residues" evidence="5">
    <location>
        <begin position="247"/>
        <end position="279"/>
    </location>
</feature>
<organism evidence="9 10">
    <name type="scientific">Haemonchus contortus</name>
    <name type="common">Barber pole worm</name>
    <dbReference type="NCBI Taxonomy" id="6289"/>
    <lineage>
        <taxon>Eukaryota</taxon>
        <taxon>Metazoa</taxon>
        <taxon>Ecdysozoa</taxon>
        <taxon>Nematoda</taxon>
        <taxon>Chromadorea</taxon>
        <taxon>Rhabditida</taxon>
        <taxon>Rhabditina</taxon>
        <taxon>Rhabditomorpha</taxon>
        <taxon>Strongyloidea</taxon>
        <taxon>Trichostrongylidae</taxon>
        <taxon>Haemonchus</taxon>
    </lineage>
</organism>
<keyword evidence="1" id="KW-0479">Metal-binding</keyword>
<dbReference type="GO" id="GO:0044753">
    <property type="term" value="C:amphisome"/>
    <property type="evidence" value="ECO:0007669"/>
    <property type="project" value="TreeGrafter"/>
</dbReference>
<evidence type="ECO:0000256" key="4">
    <source>
        <dbReference type="PROSITE-ProRule" id="PRU00228"/>
    </source>
</evidence>
<dbReference type="GO" id="GO:0070530">
    <property type="term" value="F:K63-linked polyubiquitin modification-dependent protein binding"/>
    <property type="evidence" value="ECO:0007669"/>
    <property type="project" value="TreeGrafter"/>
</dbReference>
<dbReference type="SUPFAM" id="SSF57850">
    <property type="entry name" value="RING/U-box"/>
    <property type="match status" value="1"/>
</dbReference>
<dbReference type="PANTHER" id="PTHR15090:SF0">
    <property type="entry name" value="SEQUESTOSOME-1"/>
    <property type="match status" value="1"/>
</dbReference>
<evidence type="ECO:0000259" key="6">
    <source>
        <dbReference type="PROSITE" id="PS50030"/>
    </source>
</evidence>
<evidence type="ECO:0000313" key="9">
    <source>
        <dbReference type="Proteomes" id="UP000025227"/>
    </source>
</evidence>
<feature type="domain" description="UBA" evidence="6">
    <location>
        <begin position="508"/>
        <end position="555"/>
    </location>
</feature>
<dbReference type="CDD" id="cd14270">
    <property type="entry name" value="UBA"/>
    <property type="match status" value="1"/>
</dbReference>
<dbReference type="InterPro" id="IPR053793">
    <property type="entry name" value="PB1-like"/>
</dbReference>
<dbReference type="PROSITE" id="PS50135">
    <property type="entry name" value="ZF_ZZ_2"/>
    <property type="match status" value="1"/>
</dbReference>
<dbReference type="GO" id="GO:0007032">
    <property type="term" value="P:endosome organization"/>
    <property type="evidence" value="ECO:0007669"/>
    <property type="project" value="TreeGrafter"/>
</dbReference>
<dbReference type="SUPFAM" id="SSF46934">
    <property type="entry name" value="UBA-like"/>
    <property type="match status" value="1"/>
</dbReference>
<feature type="compositionally biased region" description="Polar residues" evidence="5">
    <location>
        <begin position="96"/>
        <end position="112"/>
    </location>
</feature>
<dbReference type="Pfam" id="PF00569">
    <property type="entry name" value="ZZ"/>
    <property type="match status" value="1"/>
</dbReference>
<dbReference type="SUPFAM" id="SSF54277">
    <property type="entry name" value="CAD &amp; PB1 domains"/>
    <property type="match status" value="1"/>
</dbReference>
<evidence type="ECO:0000259" key="8">
    <source>
        <dbReference type="PROSITE" id="PS51745"/>
    </source>
</evidence>
<dbReference type="PROSITE" id="PS51745">
    <property type="entry name" value="PB1"/>
    <property type="match status" value="1"/>
</dbReference>